<reference evidence="2 3" key="1">
    <citation type="journal article" date="2018" name="BMC Genomics">
        <title>Genomic comparison of Trypanosoma conorhini and Trypanosoma rangeli to Trypanosoma cruzi strains of high and low virulence.</title>
        <authorList>
            <person name="Bradwell K.R."/>
            <person name="Koparde V.N."/>
            <person name="Matveyev A.V."/>
            <person name="Serrano M.G."/>
            <person name="Alves J.M."/>
            <person name="Parikh H."/>
            <person name="Huang B."/>
            <person name="Lee V."/>
            <person name="Espinosa-Alvarez O."/>
            <person name="Ortiz P.A."/>
            <person name="Costa-Martins A.G."/>
            <person name="Teixeira M.M."/>
            <person name="Buck G.A."/>
        </authorList>
    </citation>
    <scope>NUCLEOTIDE SEQUENCE [LARGE SCALE GENOMIC DNA]</scope>
    <source>
        <strain evidence="2 3">025E</strain>
    </source>
</reference>
<proteinExistence type="predicted"/>
<feature type="region of interest" description="Disordered" evidence="1">
    <location>
        <begin position="17"/>
        <end position="38"/>
    </location>
</feature>
<dbReference type="AlphaFoldDB" id="A0A3R7N9N1"/>
<feature type="region of interest" description="Disordered" evidence="1">
    <location>
        <begin position="614"/>
        <end position="637"/>
    </location>
</feature>
<dbReference type="GeneID" id="40321929"/>
<dbReference type="RefSeq" id="XP_029224722.1">
    <property type="nucleotide sequence ID" value="XM_029375170.1"/>
</dbReference>
<sequence>MAYNPISMDDDGMASFAGGSWPQNGADPDMTPGGHTSTASIAGVPVIDPMMTPGEFIRRCQQQYYFEFSWEVPFPRVPAAPLLYLPEAFKELLNDPLPLGVMQAELDAMSEGVLARIPLAYYLLRPEVVEEARGIAVECEQRVEELQRQATVAGLTERLTWRPEEVNPYLERADAELLDTDIDLNLVLERDKPSLTLLQRPLYTDMGLVSQEQRHLERLARIVPEALRGQPHLSSSQDSQTMGGAWTSSDGVGGVPPHAGEELTQASTRSNGPPATGSPQQWLDGIRNSFRFARTLDTHYEKLLESVAQKKLGLDCKDPATMSLTRRLWQLLFEGTNKAQQRGFWHQLCRFSSNYDARGEVMEQLRRAVIELQMPHSQLWLALLQEYVHLLTAYTANLSGGTEQRKEQLQIGGKELDPFEQGAFQPDLQPGATLQRVAKELGTDRQPVPIFPVEVLPLYPAGFEKAAAEIGAGSPGRMGFLGELATALHHVVLPGAVVSEESRISGPHALVNNTNLLVADKKSARQVSHGLTVSYHTSRENTFEPLVTEESSTSSYLVQLRAAQAGSTPAGLSNANRRHAMYNRLSTRSLFVKAPNAEAPPYERYVLIFGAEGGGRKRPREVHDDAEDPPSPAQLDK</sequence>
<dbReference type="EMBL" id="MKKU01000753">
    <property type="protein sequence ID" value="RNF02819.1"/>
    <property type="molecule type" value="Genomic_DNA"/>
</dbReference>
<gene>
    <name evidence="2" type="ORF">Tco025E_08318</name>
</gene>
<evidence type="ECO:0000313" key="2">
    <source>
        <dbReference type="EMBL" id="RNF02819.1"/>
    </source>
</evidence>
<evidence type="ECO:0000256" key="1">
    <source>
        <dbReference type="SAM" id="MobiDB-lite"/>
    </source>
</evidence>
<accession>A0A3R7N9N1</accession>
<keyword evidence="3" id="KW-1185">Reference proteome</keyword>
<protein>
    <submittedName>
        <fullName evidence="2">Uncharacterized protein</fullName>
    </submittedName>
</protein>
<evidence type="ECO:0000313" key="3">
    <source>
        <dbReference type="Proteomes" id="UP000284403"/>
    </source>
</evidence>
<feature type="region of interest" description="Disordered" evidence="1">
    <location>
        <begin position="227"/>
        <end position="282"/>
    </location>
</feature>
<feature type="compositionally biased region" description="Polar residues" evidence="1">
    <location>
        <begin position="264"/>
        <end position="281"/>
    </location>
</feature>
<organism evidence="2 3">
    <name type="scientific">Trypanosoma conorhini</name>
    <dbReference type="NCBI Taxonomy" id="83891"/>
    <lineage>
        <taxon>Eukaryota</taxon>
        <taxon>Discoba</taxon>
        <taxon>Euglenozoa</taxon>
        <taxon>Kinetoplastea</taxon>
        <taxon>Metakinetoplastina</taxon>
        <taxon>Trypanosomatida</taxon>
        <taxon>Trypanosomatidae</taxon>
        <taxon>Trypanosoma</taxon>
    </lineage>
</organism>
<feature type="compositionally biased region" description="Polar residues" evidence="1">
    <location>
        <begin position="232"/>
        <end position="250"/>
    </location>
</feature>
<dbReference type="OrthoDB" id="270766at2759"/>
<comment type="caution">
    <text evidence="2">The sequence shown here is derived from an EMBL/GenBank/DDBJ whole genome shotgun (WGS) entry which is preliminary data.</text>
</comment>
<name>A0A3R7N9N1_9TRYP</name>
<dbReference type="Proteomes" id="UP000284403">
    <property type="component" value="Unassembled WGS sequence"/>
</dbReference>